<keyword evidence="5" id="KW-0472">Membrane</keyword>
<evidence type="ECO:0000256" key="2">
    <source>
        <dbReference type="ARBA" id="ARBA00022448"/>
    </source>
</evidence>
<name>A0A1G1W246_9BACT</name>
<evidence type="ECO:0000256" key="1">
    <source>
        <dbReference type="ARBA" id="ARBA00004370"/>
    </source>
</evidence>
<dbReference type="PANTHER" id="PTHR11910">
    <property type="entry name" value="ATP SYNTHASE DELTA CHAIN"/>
    <property type="match status" value="1"/>
</dbReference>
<dbReference type="Proteomes" id="UP000176723">
    <property type="component" value="Unassembled WGS sequence"/>
</dbReference>
<accession>A0A1G1W246</accession>
<dbReference type="Gene3D" id="3.30.2320.30">
    <property type="entry name" value="ATP synthase, E subunit, C-terminal"/>
    <property type="match status" value="1"/>
</dbReference>
<dbReference type="InterPro" id="IPR000711">
    <property type="entry name" value="ATPase_OSCP/dsu"/>
</dbReference>
<keyword evidence="3" id="KW-0375">Hydrogen ion transport</keyword>
<keyword evidence="2" id="KW-0813">Transport</keyword>
<dbReference type="InterPro" id="IPR020781">
    <property type="entry name" value="ATPase_OSCP/d_CS"/>
</dbReference>
<dbReference type="GO" id="GO:0016020">
    <property type="term" value="C:membrane"/>
    <property type="evidence" value="ECO:0007669"/>
    <property type="project" value="UniProtKB-SubCell"/>
</dbReference>
<dbReference type="EMBL" id="MHCL01000011">
    <property type="protein sequence ID" value="OGY21467.1"/>
    <property type="molecule type" value="Genomic_DNA"/>
</dbReference>
<evidence type="ECO:0000256" key="6">
    <source>
        <dbReference type="ARBA" id="ARBA00023310"/>
    </source>
</evidence>
<dbReference type="AlphaFoldDB" id="A0A1G1W246"/>
<dbReference type="STRING" id="1797593.A3A65_00420"/>
<evidence type="ECO:0000256" key="5">
    <source>
        <dbReference type="ARBA" id="ARBA00023136"/>
    </source>
</evidence>
<dbReference type="PROSITE" id="PS00389">
    <property type="entry name" value="ATPASE_DELTA"/>
    <property type="match status" value="1"/>
</dbReference>
<dbReference type="Pfam" id="PF00213">
    <property type="entry name" value="OSCP"/>
    <property type="match status" value="1"/>
</dbReference>
<evidence type="ECO:0000313" key="7">
    <source>
        <dbReference type="EMBL" id="OGY21467.1"/>
    </source>
</evidence>
<reference evidence="7 8" key="1">
    <citation type="journal article" date="2016" name="Nat. Commun.">
        <title>Thousands of microbial genomes shed light on interconnected biogeochemical processes in an aquifer system.</title>
        <authorList>
            <person name="Anantharaman K."/>
            <person name="Brown C.T."/>
            <person name="Hug L.A."/>
            <person name="Sharon I."/>
            <person name="Castelle C.J."/>
            <person name="Probst A.J."/>
            <person name="Thomas B.C."/>
            <person name="Singh A."/>
            <person name="Wilkins M.J."/>
            <person name="Karaoz U."/>
            <person name="Brodie E.L."/>
            <person name="Williams K.H."/>
            <person name="Hubbard S.S."/>
            <person name="Banfield J.F."/>
        </authorList>
    </citation>
    <scope>NUCLEOTIDE SEQUENCE [LARGE SCALE GENOMIC DNA]</scope>
</reference>
<organism evidence="7 8">
    <name type="scientific">Candidatus Chisholmbacteria bacterium RIFCSPLOWO2_01_FULL_49_14</name>
    <dbReference type="NCBI Taxonomy" id="1797593"/>
    <lineage>
        <taxon>Bacteria</taxon>
        <taxon>Candidatus Chisholmiibacteriota</taxon>
    </lineage>
</organism>
<comment type="caution">
    <text evidence="7">The sequence shown here is derived from an EMBL/GenBank/DDBJ whole genome shotgun (WGS) entry which is preliminary data.</text>
</comment>
<gene>
    <name evidence="7" type="ORF">A3A65_00420</name>
</gene>
<comment type="subcellular location">
    <subcellularLocation>
        <location evidence="1">Membrane</location>
    </subcellularLocation>
</comment>
<evidence type="ECO:0000256" key="4">
    <source>
        <dbReference type="ARBA" id="ARBA00023065"/>
    </source>
</evidence>
<dbReference type="InterPro" id="IPR038495">
    <property type="entry name" value="ATPase_E_C"/>
</dbReference>
<proteinExistence type="predicted"/>
<dbReference type="GO" id="GO:0046933">
    <property type="term" value="F:proton-transporting ATP synthase activity, rotational mechanism"/>
    <property type="evidence" value="ECO:0007669"/>
    <property type="project" value="InterPro"/>
</dbReference>
<keyword evidence="6" id="KW-0066">ATP synthesis</keyword>
<sequence>MKGKAIDSETIKAHVVTAVALLPKEKLLLKQILEEKSGSTIVLKTKVDASLIAGLYVRIEDKVFDATIKSRLERLKEKLLT</sequence>
<evidence type="ECO:0000313" key="8">
    <source>
        <dbReference type="Proteomes" id="UP000176723"/>
    </source>
</evidence>
<protein>
    <submittedName>
        <fullName evidence="7">Uncharacterized protein</fullName>
    </submittedName>
</protein>
<dbReference type="PRINTS" id="PR00125">
    <property type="entry name" value="ATPASEDELTA"/>
</dbReference>
<keyword evidence="4" id="KW-0406">Ion transport</keyword>
<evidence type="ECO:0000256" key="3">
    <source>
        <dbReference type="ARBA" id="ARBA00022781"/>
    </source>
</evidence>